<keyword evidence="4" id="KW-1185">Reference proteome</keyword>
<accession>A0ABP8PTS8</accession>
<comment type="caution">
    <text evidence="3">The sequence shown here is derived from an EMBL/GenBank/DDBJ whole genome shotgun (WGS) entry which is preliminary data.</text>
</comment>
<reference evidence="4" key="1">
    <citation type="journal article" date="2019" name="Int. J. Syst. Evol. Microbiol.">
        <title>The Global Catalogue of Microorganisms (GCM) 10K type strain sequencing project: providing services to taxonomists for standard genome sequencing and annotation.</title>
        <authorList>
            <consortium name="The Broad Institute Genomics Platform"/>
            <consortium name="The Broad Institute Genome Sequencing Center for Infectious Disease"/>
            <person name="Wu L."/>
            <person name="Ma J."/>
        </authorList>
    </citation>
    <scope>NUCLEOTIDE SEQUENCE [LARGE SCALE GENOMIC DNA]</scope>
    <source>
        <strain evidence="4">JCM 32206</strain>
    </source>
</reference>
<organism evidence="3 4">
    <name type="scientific">Rhodococcus olei</name>
    <dbReference type="NCBI Taxonomy" id="2161675"/>
    <lineage>
        <taxon>Bacteria</taxon>
        <taxon>Bacillati</taxon>
        <taxon>Actinomycetota</taxon>
        <taxon>Actinomycetes</taxon>
        <taxon>Mycobacteriales</taxon>
        <taxon>Nocardiaceae</taxon>
        <taxon>Rhodococcus</taxon>
    </lineage>
</organism>
<feature type="compositionally biased region" description="Low complexity" evidence="1">
    <location>
        <begin position="206"/>
        <end position="244"/>
    </location>
</feature>
<keyword evidence="2" id="KW-0472">Membrane</keyword>
<feature type="region of interest" description="Disordered" evidence="1">
    <location>
        <begin position="206"/>
        <end position="280"/>
    </location>
</feature>
<evidence type="ECO:0000256" key="2">
    <source>
        <dbReference type="SAM" id="Phobius"/>
    </source>
</evidence>
<dbReference type="Proteomes" id="UP001501183">
    <property type="component" value="Unassembled WGS sequence"/>
</dbReference>
<evidence type="ECO:0000313" key="4">
    <source>
        <dbReference type="Proteomes" id="UP001501183"/>
    </source>
</evidence>
<evidence type="ECO:0000313" key="3">
    <source>
        <dbReference type="EMBL" id="GAA4490991.1"/>
    </source>
</evidence>
<feature type="region of interest" description="Disordered" evidence="1">
    <location>
        <begin position="143"/>
        <end position="167"/>
    </location>
</feature>
<evidence type="ECO:0000256" key="1">
    <source>
        <dbReference type="SAM" id="MobiDB-lite"/>
    </source>
</evidence>
<feature type="transmembrane region" description="Helical" evidence="2">
    <location>
        <begin position="24"/>
        <end position="43"/>
    </location>
</feature>
<proteinExistence type="predicted"/>
<keyword evidence="2" id="KW-1133">Transmembrane helix</keyword>
<sequence>MSSSGPNPVLAPVRRWVLYSRTNLAIAVAGSVAVLFVAGAVFGEDPQPQAAAHAAPAAIAPAAIAPAASAETVRYDLDEVSESQVVAKTADWVDGSAPATAMAYAHAFVDTTASDTKWASAVGRYTSRAPGEDVVAARPRTPVVITGPTSSTRSDSPDGRPGARVTVPTQAGDLRISLTVDVVAGGKRFTVDAPLPTLDLTEVAKTAPAPATTAQRAPAATTTAAEPTRSPAPATSTTAVPGPTLDLDDPAPTTNRQADPVPVPGPIPIPELDTPIPGER</sequence>
<keyword evidence="2" id="KW-0812">Transmembrane</keyword>
<protein>
    <submittedName>
        <fullName evidence="3">Uncharacterized protein</fullName>
    </submittedName>
</protein>
<dbReference type="RefSeq" id="WP_345353349.1">
    <property type="nucleotide sequence ID" value="NZ_BAABFB010000078.1"/>
</dbReference>
<dbReference type="EMBL" id="BAABFB010000078">
    <property type="protein sequence ID" value="GAA4490991.1"/>
    <property type="molecule type" value="Genomic_DNA"/>
</dbReference>
<name>A0ABP8PTS8_9NOCA</name>
<gene>
    <name evidence="3" type="ORF">GCM10023094_55110</name>
</gene>